<sequence length="259" mass="29010">MKRAIFNAINNDELEMYYQPKFNPVTEEVTGLEAFVRWNHPDGHQLQAGEFIHVIEKDSELSLALDNWVLNHTLAQATDWTDKQYGLEFISINLSSWIQTDALTSIINNALTNTAYPSNKLSFECPWRILEMDTTLTTKTMRKIRESGACIITDGAPLDASALITARNTPIKLSKVCYTTLHKLIDESGVKAVSTQIRNWKKSGIKIAAVGVENDSEHELARQIDCHLSQGNRFKAPLSATDITALLVMIMETKIAFGI</sequence>
<dbReference type="RefSeq" id="WP_078482865.1">
    <property type="nucleotide sequence ID" value="NZ_MPRL01000011.1"/>
</dbReference>
<dbReference type="AlphaFoldDB" id="A0A1T2L8K0"/>
<dbReference type="SUPFAM" id="SSF141868">
    <property type="entry name" value="EAL domain-like"/>
    <property type="match status" value="1"/>
</dbReference>
<dbReference type="CDD" id="cd01948">
    <property type="entry name" value="EAL"/>
    <property type="match status" value="1"/>
</dbReference>
<dbReference type="InterPro" id="IPR050706">
    <property type="entry name" value="Cyclic-di-GMP_PDE-like"/>
</dbReference>
<evidence type="ECO:0000313" key="3">
    <source>
        <dbReference type="Proteomes" id="UP000191110"/>
    </source>
</evidence>
<comment type="caution">
    <text evidence="2">The sequence shown here is derived from an EMBL/GenBank/DDBJ whole genome shotgun (WGS) entry which is preliminary data.</text>
</comment>
<gene>
    <name evidence="2" type="ORF">BOW53_04400</name>
</gene>
<dbReference type="SMART" id="SM00052">
    <property type="entry name" value="EAL"/>
    <property type="match status" value="1"/>
</dbReference>
<dbReference type="Pfam" id="PF00563">
    <property type="entry name" value="EAL"/>
    <property type="match status" value="1"/>
</dbReference>
<dbReference type="PANTHER" id="PTHR33121">
    <property type="entry name" value="CYCLIC DI-GMP PHOSPHODIESTERASE PDEF"/>
    <property type="match status" value="1"/>
</dbReference>
<dbReference type="PROSITE" id="PS50883">
    <property type="entry name" value="EAL"/>
    <property type="match status" value="1"/>
</dbReference>
<dbReference type="Gene3D" id="3.20.20.450">
    <property type="entry name" value="EAL domain"/>
    <property type="match status" value="1"/>
</dbReference>
<evidence type="ECO:0000259" key="1">
    <source>
        <dbReference type="PROSITE" id="PS50883"/>
    </source>
</evidence>
<dbReference type="GO" id="GO:0071111">
    <property type="term" value="F:cyclic-guanylate-specific phosphodiesterase activity"/>
    <property type="evidence" value="ECO:0007669"/>
    <property type="project" value="InterPro"/>
</dbReference>
<dbReference type="OrthoDB" id="9804951at2"/>
<dbReference type="Proteomes" id="UP000191110">
    <property type="component" value="Unassembled WGS sequence"/>
</dbReference>
<organism evidence="2 3">
    <name type="scientific">Solemya pervernicosa gill symbiont</name>
    <dbReference type="NCBI Taxonomy" id="642797"/>
    <lineage>
        <taxon>Bacteria</taxon>
        <taxon>Pseudomonadati</taxon>
        <taxon>Pseudomonadota</taxon>
        <taxon>Gammaproteobacteria</taxon>
        <taxon>sulfur-oxidizing symbionts</taxon>
    </lineage>
</organism>
<name>A0A1T2L8K0_9GAMM</name>
<protein>
    <recommendedName>
        <fullName evidence="1">EAL domain-containing protein</fullName>
    </recommendedName>
</protein>
<evidence type="ECO:0000313" key="2">
    <source>
        <dbReference type="EMBL" id="OOZ41362.1"/>
    </source>
</evidence>
<reference evidence="2 3" key="1">
    <citation type="submission" date="2016-11" db="EMBL/GenBank/DDBJ databases">
        <title>Mixed transmission modes and dynamic genome evolution in an obligate animal-bacterial symbiosis.</title>
        <authorList>
            <person name="Russell S.L."/>
            <person name="Corbett-Detig R.B."/>
            <person name="Cavanaugh C.M."/>
        </authorList>
    </citation>
    <scope>NUCLEOTIDE SEQUENCE [LARGE SCALE GENOMIC DNA]</scope>
    <source>
        <strain evidence="2">Sveles-Q1</strain>
    </source>
</reference>
<dbReference type="EMBL" id="MPRL01000011">
    <property type="protein sequence ID" value="OOZ41362.1"/>
    <property type="molecule type" value="Genomic_DNA"/>
</dbReference>
<dbReference type="InterPro" id="IPR001633">
    <property type="entry name" value="EAL_dom"/>
</dbReference>
<dbReference type="InterPro" id="IPR035919">
    <property type="entry name" value="EAL_sf"/>
</dbReference>
<proteinExistence type="predicted"/>
<accession>A0A1T2L8K0</accession>
<feature type="domain" description="EAL" evidence="1">
    <location>
        <begin position="1"/>
        <end position="251"/>
    </location>
</feature>
<keyword evidence="3" id="KW-1185">Reference proteome</keyword>
<dbReference type="PANTHER" id="PTHR33121:SF70">
    <property type="entry name" value="SIGNALING PROTEIN YKOW"/>
    <property type="match status" value="1"/>
</dbReference>